<feature type="domain" description="Myb-like DNA-binding" evidence="2">
    <location>
        <begin position="16"/>
        <end position="61"/>
    </location>
</feature>
<dbReference type="Pfam" id="PF22980">
    <property type="entry name" value="Myb_DNA-bind_8"/>
    <property type="match status" value="1"/>
</dbReference>
<evidence type="ECO:0000259" key="2">
    <source>
        <dbReference type="Pfam" id="PF22980"/>
    </source>
</evidence>
<gene>
    <name evidence="3" type="ORF">TCE0_044f17502</name>
</gene>
<feature type="compositionally biased region" description="Polar residues" evidence="1">
    <location>
        <begin position="59"/>
        <end position="69"/>
    </location>
</feature>
<evidence type="ECO:0000313" key="4">
    <source>
        <dbReference type="Proteomes" id="UP000053095"/>
    </source>
</evidence>
<reference evidence="4" key="1">
    <citation type="journal article" date="2015" name="Genome Announc.">
        <title>Draft genome sequence of Talaromyces cellulolyticus strain Y-94, a source of lignocellulosic biomass-degrading enzymes.</title>
        <authorList>
            <person name="Fujii T."/>
            <person name="Koike H."/>
            <person name="Sawayama S."/>
            <person name="Yano S."/>
            <person name="Inoue H."/>
        </authorList>
    </citation>
    <scope>NUCLEOTIDE SEQUENCE [LARGE SCALE GENOMIC DNA]</scope>
    <source>
        <strain evidence="4">Y-94</strain>
    </source>
</reference>
<evidence type="ECO:0000256" key="1">
    <source>
        <dbReference type="SAM" id="MobiDB-lite"/>
    </source>
</evidence>
<feature type="compositionally biased region" description="Basic and acidic residues" evidence="1">
    <location>
        <begin position="95"/>
        <end position="105"/>
    </location>
</feature>
<keyword evidence="4" id="KW-1185">Reference proteome</keyword>
<organism evidence="3 4">
    <name type="scientific">Talaromyces pinophilus</name>
    <name type="common">Penicillium pinophilum</name>
    <dbReference type="NCBI Taxonomy" id="128442"/>
    <lineage>
        <taxon>Eukaryota</taxon>
        <taxon>Fungi</taxon>
        <taxon>Dikarya</taxon>
        <taxon>Ascomycota</taxon>
        <taxon>Pezizomycotina</taxon>
        <taxon>Eurotiomycetes</taxon>
        <taxon>Eurotiomycetidae</taxon>
        <taxon>Eurotiales</taxon>
        <taxon>Trichocomaceae</taxon>
        <taxon>Talaromyces</taxon>
        <taxon>Talaromyces sect. Talaromyces</taxon>
    </lineage>
</organism>
<proteinExistence type="predicted"/>
<accession>A0A478ECD2</accession>
<protein>
    <recommendedName>
        <fullName evidence="2">Myb-like DNA-binding domain-containing protein</fullName>
    </recommendedName>
</protein>
<sequence>MTTIRRSKTMPTEGHATRFLYTILKQLDLKSIDWSLVATELDISNGHAARMRYSRFKQQMEVSTTTTVSKPAKPKRANGKTDLGKSTKQPAKGKNPYDKSKNFDDRKCGSGGYGLEGSLKKCPAPDDFMKQDNKMNGGGYGVMGTEQMNSFAPVMFDPFANAASYWTPSPGTILSTDTSTFPYMMSMPDLQQHKQQHQQQQFPVDPFANMYLGPMPQMQTGEDMNMMLNQGWAPQSYDQMFSNDQFGQNQTNPAGQLTATTTAATAATTDTTNPPEWNNHTDFCFSGCCQQPPPYPVTPSLYPDVPTTDQSGDSLMSAPPAEPWVPPPPQNQWVPIKQEPGAEGNGDDIFVKVESDA</sequence>
<feature type="region of interest" description="Disordered" evidence="1">
    <location>
        <begin position="302"/>
        <end position="357"/>
    </location>
</feature>
<dbReference type="AlphaFoldDB" id="A0A478ECD2"/>
<feature type="region of interest" description="Disordered" evidence="1">
    <location>
        <begin position="59"/>
        <end position="105"/>
    </location>
</feature>
<dbReference type="Proteomes" id="UP000053095">
    <property type="component" value="Unassembled WGS sequence"/>
</dbReference>
<feature type="compositionally biased region" description="Pro residues" evidence="1">
    <location>
        <begin position="320"/>
        <end position="330"/>
    </location>
</feature>
<name>A0A478ECD2_TALPI</name>
<dbReference type="EMBL" id="DF933840">
    <property type="protein sequence ID" value="GAM43021.1"/>
    <property type="molecule type" value="Genomic_DNA"/>
</dbReference>
<dbReference type="InterPro" id="IPR054505">
    <property type="entry name" value="Myb_DNA-bind_8"/>
</dbReference>
<evidence type="ECO:0000313" key="3">
    <source>
        <dbReference type="EMBL" id="GAM43021.1"/>
    </source>
</evidence>